<gene>
    <name evidence="11" type="primary">rlmE</name>
    <name evidence="11" type="synonym">ftsJ</name>
    <name evidence="11" type="synonym">rrmJ</name>
    <name evidence="14" type="ORF">C8D98_0703</name>
</gene>
<keyword evidence="15" id="KW-1185">Reference proteome</keyword>
<dbReference type="EMBL" id="SMGG01000003">
    <property type="protein sequence ID" value="TCK62189.1"/>
    <property type="molecule type" value="Genomic_DNA"/>
</dbReference>
<dbReference type="HAMAP" id="MF_01547">
    <property type="entry name" value="RNA_methyltr_E"/>
    <property type="match status" value="1"/>
</dbReference>
<keyword evidence="11" id="KW-0963">Cytoplasm</keyword>
<dbReference type="EC" id="2.1.1.166" evidence="6 11"/>
<dbReference type="InterPro" id="IPR002877">
    <property type="entry name" value="RNA_MeTrfase_FtsJ_dom"/>
</dbReference>
<name>A0A4R1KFU5_9BACT</name>
<organism evidence="14 15">
    <name type="scientific">Seleniivibrio woodruffii</name>
    <dbReference type="NCBI Taxonomy" id="1078050"/>
    <lineage>
        <taxon>Bacteria</taxon>
        <taxon>Pseudomonadati</taxon>
        <taxon>Deferribacterota</taxon>
        <taxon>Deferribacteres</taxon>
        <taxon>Deferribacterales</taxon>
        <taxon>Geovibrionaceae</taxon>
        <taxon>Seleniivibrio</taxon>
    </lineage>
</organism>
<dbReference type="Gene3D" id="3.40.50.150">
    <property type="entry name" value="Vaccinia Virus protein VP39"/>
    <property type="match status" value="1"/>
</dbReference>
<evidence type="ECO:0000256" key="7">
    <source>
        <dbReference type="ARBA" id="ARBA00041129"/>
    </source>
</evidence>
<dbReference type="PANTHER" id="PTHR10920:SF18">
    <property type="entry name" value="RRNA METHYLTRANSFERASE 2, MITOCHONDRIAL"/>
    <property type="match status" value="1"/>
</dbReference>
<proteinExistence type="inferred from homology"/>
<dbReference type="InterPro" id="IPR029063">
    <property type="entry name" value="SAM-dependent_MTases_sf"/>
</dbReference>
<evidence type="ECO:0000256" key="2">
    <source>
        <dbReference type="ARBA" id="ARBA00022603"/>
    </source>
</evidence>
<dbReference type="PIRSF" id="PIRSF005461">
    <property type="entry name" value="23S_rRNA_mtase"/>
    <property type="match status" value="1"/>
</dbReference>
<evidence type="ECO:0000313" key="14">
    <source>
        <dbReference type="EMBL" id="TCK62189.1"/>
    </source>
</evidence>
<dbReference type="OrthoDB" id="9790080at2"/>
<dbReference type="GO" id="GO:0005737">
    <property type="term" value="C:cytoplasm"/>
    <property type="evidence" value="ECO:0007669"/>
    <property type="project" value="UniProtKB-SubCell"/>
</dbReference>
<evidence type="ECO:0000256" key="5">
    <source>
        <dbReference type="ARBA" id="ARBA00037569"/>
    </source>
</evidence>
<feature type="domain" description="Ribosomal RNA methyltransferase FtsJ" evidence="13">
    <location>
        <begin position="17"/>
        <end position="191"/>
    </location>
</feature>
<keyword evidence="4 11" id="KW-0949">S-adenosyl-L-methionine</keyword>
<evidence type="ECO:0000256" key="1">
    <source>
        <dbReference type="ARBA" id="ARBA00022552"/>
    </source>
</evidence>
<protein>
    <recommendedName>
        <fullName evidence="7 11">Ribosomal RNA large subunit methyltransferase E</fullName>
        <ecNumber evidence="6 11">2.1.1.166</ecNumber>
    </recommendedName>
    <alternativeName>
        <fullName evidence="9 11">23S rRNA Um2552 methyltransferase</fullName>
    </alternativeName>
    <alternativeName>
        <fullName evidence="8 11">rRNA (uridine-2'-O-)-methyltransferase</fullName>
    </alternativeName>
</protein>
<accession>A0A4R1KFU5</accession>
<keyword evidence="2 11" id="KW-0489">Methyltransferase</keyword>
<feature type="binding site" evidence="11">
    <location>
        <position position="49"/>
    </location>
    <ligand>
        <name>S-adenosyl-L-methionine</name>
        <dbReference type="ChEBI" id="CHEBI:59789"/>
    </ligand>
</feature>
<dbReference type="SUPFAM" id="SSF53335">
    <property type="entry name" value="S-adenosyl-L-methionine-dependent methyltransferases"/>
    <property type="match status" value="1"/>
</dbReference>
<dbReference type="PANTHER" id="PTHR10920">
    <property type="entry name" value="RIBOSOMAL RNA METHYLTRANSFERASE"/>
    <property type="match status" value="1"/>
</dbReference>
<evidence type="ECO:0000256" key="12">
    <source>
        <dbReference type="PIRSR" id="PIRSR005461-1"/>
    </source>
</evidence>
<feature type="binding site" evidence="11">
    <location>
        <position position="108"/>
    </location>
    <ligand>
        <name>S-adenosyl-L-methionine</name>
        <dbReference type="ChEBI" id="CHEBI:59789"/>
    </ligand>
</feature>
<dbReference type="InterPro" id="IPR050082">
    <property type="entry name" value="RNA_methyltr_RlmE"/>
</dbReference>
<sequence>MYNRQDAFYKKAKREGYRSRAAYKLIELNKKYEIYRNGQYVLDVGCAPGGWSQVVAQMSKTRIVGVDLLETGEMELDRYTFIQGDITEQETVDKVLAVSSGYDAVISDAAPNTSGSKLLDHVNSIELVRKIFYFACSVLKPGGNFVCKVFEGEDRDALVKEMRVHFEFCKQFRPEATRKGSFEMYVIMKGFKGLKSE</sequence>
<evidence type="ECO:0000256" key="8">
    <source>
        <dbReference type="ARBA" id="ARBA00041995"/>
    </source>
</evidence>
<comment type="similarity">
    <text evidence="11">Belongs to the class I-like SAM-binding methyltransferase superfamily. RNA methyltransferase RlmE family.</text>
</comment>
<evidence type="ECO:0000259" key="13">
    <source>
        <dbReference type="Pfam" id="PF01728"/>
    </source>
</evidence>
<comment type="function">
    <text evidence="5 11">Specifically methylates the uridine in position 2552 of 23S rRNA at the 2'-O position of the ribose in the fully assembled 50S ribosomal subunit.</text>
</comment>
<feature type="binding site" evidence="11">
    <location>
        <position position="67"/>
    </location>
    <ligand>
        <name>S-adenosyl-L-methionine</name>
        <dbReference type="ChEBI" id="CHEBI:59789"/>
    </ligand>
</feature>
<comment type="caution">
    <text evidence="14">The sequence shown here is derived from an EMBL/GenBank/DDBJ whole genome shotgun (WGS) entry which is preliminary data.</text>
</comment>
<dbReference type="InterPro" id="IPR015507">
    <property type="entry name" value="rRNA-MeTfrase_E"/>
</dbReference>
<dbReference type="Pfam" id="PF01728">
    <property type="entry name" value="FtsJ"/>
    <property type="match status" value="1"/>
</dbReference>
<reference evidence="14 15" key="1">
    <citation type="submission" date="2019-03" db="EMBL/GenBank/DDBJ databases">
        <title>Genomic Encyclopedia of Type Strains, Phase IV (KMG-IV): sequencing the most valuable type-strain genomes for metagenomic binning, comparative biology and taxonomic classification.</title>
        <authorList>
            <person name="Goeker M."/>
        </authorList>
    </citation>
    <scope>NUCLEOTIDE SEQUENCE [LARGE SCALE GENOMIC DNA]</scope>
    <source>
        <strain evidence="14 15">DSM 24984</strain>
    </source>
</reference>
<dbReference type="AlphaFoldDB" id="A0A4R1KFU5"/>
<evidence type="ECO:0000256" key="9">
    <source>
        <dbReference type="ARBA" id="ARBA00042745"/>
    </source>
</evidence>
<dbReference type="GO" id="GO:0008650">
    <property type="term" value="F:rRNA (uridine-2'-O-)-methyltransferase activity"/>
    <property type="evidence" value="ECO:0007669"/>
    <property type="project" value="UniProtKB-UniRule"/>
</dbReference>
<comment type="subcellular location">
    <subcellularLocation>
        <location evidence="11">Cytoplasm</location>
    </subcellularLocation>
</comment>
<dbReference type="Proteomes" id="UP000294614">
    <property type="component" value="Unassembled WGS sequence"/>
</dbReference>
<feature type="binding site" evidence="11">
    <location>
        <position position="51"/>
    </location>
    <ligand>
        <name>S-adenosyl-L-methionine</name>
        <dbReference type="ChEBI" id="CHEBI:59789"/>
    </ligand>
</feature>
<feature type="binding site" evidence="11">
    <location>
        <position position="85"/>
    </location>
    <ligand>
        <name>S-adenosyl-L-methionine</name>
        <dbReference type="ChEBI" id="CHEBI:59789"/>
    </ligand>
</feature>
<evidence type="ECO:0000256" key="4">
    <source>
        <dbReference type="ARBA" id="ARBA00022691"/>
    </source>
</evidence>
<evidence type="ECO:0000256" key="6">
    <source>
        <dbReference type="ARBA" id="ARBA00038861"/>
    </source>
</evidence>
<evidence type="ECO:0000256" key="3">
    <source>
        <dbReference type="ARBA" id="ARBA00022679"/>
    </source>
</evidence>
<feature type="active site" description="Proton acceptor" evidence="11 12">
    <location>
        <position position="148"/>
    </location>
</feature>
<evidence type="ECO:0000256" key="10">
    <source>
        <dbReference type="ARBA" id="ARBA00048970"/>
    </source>
</evidence>
<evidence type="ECO:0000313" key="15">
    <source>
        <dbReference type="Proteomes" id="UP000294614"/>
    </source>
</evidence>
<dbReference type="RefSeq" id="WP_132872054.1">
    <property type="nucleotide sequence ID" value="NZ_JAJUHT010000018.1"/>
</dbReference>
<evidence type="ECO:0000256" key="11">
    <source>
        <dbReference type="HAMAP-Rule" id="MF_01547"/>
    </source>
</evidence>
<keyword evidence="3 11" id="KW-0808">Transferase</keyword>
<keyword evidence="1 11" id="KW-0698">rRNA processing</keyword>
<comment type="catalytic activity">
    <reaction evidence="10 11">
        <text>uridine(2552) in 23S rRNA + S-adenosyl-L-methionine = 2'-O-methyluridine(2552) in 23S rRNA + S-adenosyl-L-homocysteine + H(+)</text>
        <dbReference type="Rhea" id="RHEA:42720"/>
        <dbReference type="Rhea" id="RHEA-COMP:10202"/>
        <dbReference type="Rhea" id="RHEA-COMP:10203"/>
        <dbReference type="ChEBI" id="CHEBI:15378"/>
        <dbReference type="ChEBI" id="CHEBI:57856"/>
        <dbReference type="ChEBI" id="CHEBI:59789"/>
        <dbReference type="ChEBI" id="CHEBI:65315"/>
        <dbReference type="ChEBI" id="CHEBI:74478"/>
        <dbReference type="EC" id="2.1.1.166"/>
    </reaction>
</comment>